<organism evidence="2">
    <name type="scientific">Aphanomyces invadans</name>
    <dbReference type="NCBI Taxonomy" id="157072"/>
    <lineage>
        <taxon>Eukaryota</taxon>
        <taxon>Sar</taxon>
        <taxon>Stramenopiles</taxon>
        <taxon>Oomycota</taxon>
        <taxon>Saprolegniomycetes</taxon>
        <taxon>Saprolegniales</taxon>
        <taxon>Verrucalvaceae</taxon>
        <taxon>Aphanomyces</taxon>
    </lineage>
</organism>
<name>A0A024UCY5_9STRA</name>
<protein>
    <submittedName>
        <fullName evidence="2">Uncharacterized protein</fullName>
    </submittedName>
</protein>
<dbReference type="eggNOG" id="ENOG502QU7Q">
    <property type="taxonomic scope" value="Eukaryota"/>
</dbReference>
<evidence type="ECO:0000313" key="2">
    <source>
        <dbReference type="EMBL" id="ETW04276.1"/>
    </source>
</evidence>
<evidence type="ECO:0000256" key="1">
    <source>
        <dbReference type="SAM" id="MobiDB-lite"/>
    </source>
</evidence>
<dbReference type="OrthoDB" id="43153at2759"/>
<dbReference type="EMBL" id="KI913958">
    <property type="protein sequence ID" value="ETW04276.1"/>
    <property type="molecule type" value="Genomic_DNA"/>
</dbReference>
<dbReference type="VEuPathDB" id="FungiDB:H310_04599"/>
<feature type="compositionally biased region" description="Basic residues" evidence="1">
    <location>
        <begin position="8"/>
        <end position="19"/>
    </location>
</feature>
<feature type="region of interest" description="Disordered" evidence="1">
    <location>
        <begin position="1"/>
        <end position="43"/>
    </location>
</feature>
<sequence length="353" mass="39943">MKDISMRQKVRSARKGRSKKGAEIFHERRNDSVQQTRDKKKQARKRLRMVQIQRHVDKHLEYLHAYPIEQYHVVKRPKGPLKPEEWKLRGAARPAALLARIANGECDEDGNEFKAPEPTKDFFEEMRGRFAEHKDTLEYLRLRKDLALATCAAGMIDNGIAHFEECIELDPTDVICAREGLVCALIDEGRADEARALIERYDNVSPVLEYCRTIIEYVSWEVLEEEGSSEDVVQAAFTKAWNGNPFIGVFIAGLDAFNSVVEYVEDIKNPGEGSIEEAFVYCAHNIGVWLDTVGAQAWIQKEVAARGIPDATESNCADPMYLGMYTTAVEMYKEELEVEAAAAEGDGNEHNDE</sequence>
<dbReference type="SUPFAM" id="SSF48452">
    <property type="entry name" value="TPR-like"/>
    <property type="match status" value="1"/>
</dbReference>
<dbReference type="AlphaFoldDB" id="A0A024UCY5"/>
<gene>
    <name evidence="2" type="ORF">H310_04599</name>
</gene>
<dbReference type="RefSeq" id="XP_008867232.1">
    <property type="nucleotide sequence ID" value="XM_008869010.1"/>
</dbReference>
<dbReference type="GeneID" id="20081649"/>
<dbReference type="InterPro" id="IPR011990">
    <property type="entry name" value="TPR-like_helical_dom_sf"/>
</dbReference>
<feature type="compositionally biased region" description="Basic and acidic residues" evidence="1">
    <location>
        <begin position="20"/>
        <end position="31"/>
    </location>
</feature>
<accession>A0A024UCY5</accession>
<proteinExistence type="predicted"/>
<reference evidence="2" key="1">
    <citation type="submission" date="2013-12" db="EMBL/GenBank/DDBJ databases">
        <title>The Genome Sequence of Aphanomyces invadans NJM9701.</title>
        <authorList>
            <consortium name="The Broad Institute Genomics Platform"/>
            <person name="Russ C."/>
            <person name="Tyler B."/>
            <person name="van West P."/>
            <person name="Dieguez-Uribeondo J."/>
            <person name="Young S.K."/>
            <person name="Zeng Q."/>
            <person name="Gargeya S."/>
            <person name="Fitzgerald M."/>
            <person name="Abouelleil A."/>
            <person name="Alvarado L."/>
            <person name="Chapman S.B."/>
            <person name="Gainer-Dewar J."/>
            <person name="Goldberg J."/>
            <person name="Griggs A."/>
            <person name="Gujja S."/>
            <person name="Hansen M."/>
            <person name="Howarth C."/>
            <person name="Imamovic A."/>
            <person name="Ireland A."/>
            <person name="Larimer J."/>
            <person name="McCowan C."/>
            <person name="Murphy C."/>
            <person name="Pearson M."/>
            <person name="Poon T.W."/>
            <person name="Priest M."/>
            <person name="Roberts A."/>
            <person name="Saif S."/>
            <person name="Shea T."/>
            <person name="Sykes S."/>
            <person name="Wortman J."/>
            <person name="Nusbaum C."/>
            <person name="Birren B."/>
        </authorList>
    </citation>
    <scope>NUCLEOTIDE SEQUENCE [LARGE SCALE GENOMIC DNA]</scope>
    <source>
        <strain evidence="2">NJM9701</strain>
    </source>
</reference>